<keyword evidence="4" id="KW-0723">Serine/threonine-protein kinase</keyword>
<dbReference type="GO" id="GO:0004674">
    <property type="term" value="F:protein serine/threonine kinase activity"/>
    <property type="evidence" value="ECO:0007669"/>
    <property type="project" value="UniProtKB-KW"/>
</dbReference>
<dbReference type="SUPFAM" id="SSF56112">
    <property type="entry name" value="Protein kinase-like (PK-like)"/>
    <property type="match status" value="1"/>
</dbReference>
<dbReference type="PROSITE" id="PS00107">
    <property type="entry name" value="PROTEIN_KINASE_ATP"/>
    <property type="match status" value="1"/>
</dbReference>
<dbReference type="PROSITE" id="PS50011">
    <property type="entry name" value="PROTEIN_KINASE_DOM"/>
    <property type="match status" value="1"/>
</dbReference>
<keyword evidence="7" id="KW-1185">Reference proteome</keyword>
<keyword evidence="4" id="KW-0418">Kinase</keyword>
<dbReference type="SMART" id="SM00220">
    <property type="entry name" value="S_TKc"/>
    <property type="match status" value="1"/>
</dbReference>
<dbReference type="InterPro" id="IPR008271">
    <property type="entry name" value="Ser/Thr_kinase_AS"/>
</dbReference>
<keyword evidence="1 3" id="KW-0547">Nucleotide-binding</keyword>
<organism evidence="6 7">
    <name type="scientific">Brachionus calyciflorus</name>
    <dbReference type="NCBI Taxonomy" id="104777"/>
    <lineage>
        <taxon>Eukaryota</taxon>
        <taxon>Metazoa</taxon>
        <taxon>Spiralia</taxon>
        <taxon>Gnathifera</taxon>
        <taxon>Rotifera</taxon>
        <taxon>Eurotatoria</taxon>
        <taxon>Monogononta</taxon>
        <taxon>Pseudotrocha</taxon>
        <taxon>Ploima</taxon>
        <taxon>Brachionidae</taxon>
        <taxon>Brachionus</taxon>
    </lineage>
</organism>
<proteinExistence type="inferred from homology"/>
<gene>
    <name evidence="6" type="ORF">OXX778_LOCUS12954</name>
</gene>
<name>A0A814BSS3_9BILA</name>
<dbReference type="PROSITE" id="PS00108">
    <property type="entry name" value="PROTEIN_KINASE_ST"/>
    <property type="match status" value="1"/>
</dbReference>
<evidence type="ECO:0000313" key="6">
    <source>
        <dbReference type="EMBL" id="CAF0931922.1"/>
    </source>
</evidence>
<dbReference type="InterPro" id="IPR000719">
    <property type="entry name" value="Prot_kinase_dom"/>
</dbReference>
<evidence type="ECO:0000313" key="7">
    <source>
        <dbReference type="Proteomes" id="UP000663879"/>
    </source>
</evidence>
<keyword evidence="4" id="KW-0808">Transferase</keyword>
<protein>
    <recommendedName>
        <fullName evidence="5">Protein kinase domain-containing protein</fullName>
    </recommendedName>
</protein>
<dbReference type="Pfam" id="PF00069">
    <property type="entry name" value="Pkinase"/>
    <property type="match status" value="1"/>
</dbReference>
<comment type="caution">
    <text evidence="6">The sequence shown here is derived from an EMBL/GenBank/DDBJ whole genome shotgun (WGS) entry which is preliminary data.</text>
</comment>
<feature type="binding site" evidence="3">
    <location>
        <position position="52"/>
    </location>
    <ligand>
        <name>ATP</name>
        <dbReference type="ChEBI" id="CHEBI:30616"/>
    </ligand>
</feature>
<evidence type="ECO:0000256" key="4">
    <source>
        <dbReference type="RuleBase" id="RU000304"/>
    </source>
</evidence>
<dbReference type="PANTHER" id="PTHR24347">
    <property type="entry name" value="SERINE/THREONINE-PROTEIN KINASE"/>
    <property type="match status" value="1"/>
</dbReference>
<comment type="similarity">
    <text evidence="4">Belongs to the protein kinase superfamily.</text>
</comment>
<dbReference type="InterPro" id="IPR011009">
    <property type="entry name" value="Kinase-like_dom_sf"/>
</dbReference>
<dbReference type="Gene3D" id="1.10.510.10">
    <property type="entry name" value="Transferase(Phosphotransferase) domain 1"/>
    <property type="match status" value="1"/>
</dbReference>
<keyword evidence="2 3" id="KW-0067">ATP-binding</keyword>
<evidence type="ECO:0000256" key="1">
    <source>
        <dbReference type="ARBA" id="ARBA00022741"/>
    </source>
</evidence>
<evidence type="ECO:0000256" key="2">
    <source>
        <dbReference type="ARBA" id="ARBA00022840"/>
    </source>
</evidence>
<reference evidence="6" key="1">
    <citation type="submission" date="2021-02" db="EMBL/GenBank/DDBJ databases">
        <authorList>
            <person name="Nowell W R."/>
        </authorList>
    </citation>
    <scope>NUCLEOTIDE SEQUENCE</scope>
    <source>
        <strain evidence="6">Ploen Becks lab</strain>
    </source>
</reference>
<dbReference type="FunFam" id="1.10.510.10:FF:000571">
    <property type="entry name" value="Maternal embryonic leucine zipper kinase"/>
    <property type="match status" value="1"/>
</dbReference>
<sequence length="371" mass="43250">MELDSSKSKVLHEQSIYSLRCHFKIKKSIGFGANGKVYLAKSKYDKKYYAIKPLLKNKQSQNEINLHWLSMDPCSHIVEIKYLCSTKKHYYLILEYMHGGSLVDLITSTTRKKFTEREIAKMMYQISQAVGHLHSKGIAHRDIKLENILCTYNEHNELILKLGDFGFAKEEKMGLISTKYTAPYVAPEVLNKNNYGIGCDVWSLGVVMFVLCCGYLPFCSSISSKKTELSQGMIDRIMNGQFDRKRSKEWNKLSQEAKELILGMIQVDPDKRITINQVINSKWIQNYSRVPSTKLSSAQIFKTINIQFYQCELENEFKKMRNYEHEQKNLNFDLTDNLLFIKRMNKLKIIKEEVEEDDGEEEDQLSFYDNL</sequence>
<dbReference type="AlphaFoldDB" id="A0A814BSS3"/>
<dbReference type="GO" id="GO:0005524">
    <property type="term" value="F:ATP binding"/>
    <property type="evidence" value="ECO:0007669"/>
    <property type="project" value="UniProtKB-UniRule"/>
</dbReference>
<dbReference type="EMBL" id="CAJNOC010002420">
    <property type="protein sequence ID" value="CAF0931922.1"/>
    <property type="molecule type" value="Genomic_DNA"/>
</dbReference>
<dbReference type="Proteomes" id="UP000663879">
    <property type="component" value="Unassembled WGS sequence"/>
</dbReference>
<accession>A0A814BSS3</accession>
<dbReference type="InterPro" id="IPR017441">
    <property type="entry name" value="Protein_kinase_ATP_BS"/>
</dbReference>
<evidence type="ECO:0000259" key="5">
    <source>
        <dbReference type="PROSITE" id="PS50011"/>
    </source>
</evidence>
<dbReference type="OrthoDB" id="289250at2759"/>
<evidence type="ECO:0000256" key="3">
    <source>
        <dbReference type="PROSITE-ProRule" id="PRU10141"/>
    </source>
</evidence>
<feature type="domain" description="Protein kinase" evidence="5">
    <location>
        <begin position="23"/>
        <end position="284"/>
    </location>
</feature>